<accession>A0A1J1JC02</accession>
<evidence type="ECO:0000313" key="3">
    <source>
        <dbReference type="Proteomes" id="UP000183832"/>
    </source>
</evidence>
<keyword evidence="3" id="KW-1185">Reference proteome</keyword>
<sequence>MKASINNKRFFKAQRERHRMHSLNKALDVLRKKLQQSLSCPELRLPKFEALKLAKNYIRTLELILHGNKITNDELLNILCKNLRPTTANILKKLRIEKQC</sequence>
<dbReference type="GO" id="GO:0045944">
    <property type="term" value="P:positive regulation of transcription by RNA polymerase II"/>
    <property type="evidence" value="ECO:0007669"/>
    <property type="project" value="TreeGrafter"/>
</dbReference>
<dbReference type="GO" id="GO:0070888">
    <property type="term" value="F:E-box binding"/>
    <property type="evidence" value="ECO:0007669"/>
    <property type="project" value="TreeGrafter"/>
</dbReference>
<evidence type="ECO:0000259" key="1">
    <source>
        <dbReference type="PROSITE" id="PS50888"/>
    </source>
</evidence>
<dbReference type="Gene3D" id="4.10.280.10">
    <property type="entry name" value="Helix-loop-helix DNA-binding domain"/>
    <property type="match status" value="1"/>
</dbReference>
<name>A0A1J1JC02_9DIPT</name>
<dbReference type="PANTHER" id="PTHR19290:SF134">
    <property type="entry name" value="NEUROGENIC DIFFERENTIATION FACTOR 1"/>
    <property type="match status" value="1"/>
</dbReference>
<reference evidence="2 3" key="1">
    <citation type="submission" date="2015-04" db="EMBL/GenBank/DDBJ databases">
        <authorList>
            <person name="Syromyatnikov M.Y."/>
            <person name="Popov V.N."/>
        </authorList>
    </citation>
    <scope>NUCLEOTIDE SEQUENCE [LARGE SCALE GENOMIC DNA]</scope>
</reference>
<proteinExistence type="predicted"/>
<dbReference type="GO" id="GO:0005634">
    <property type="term" value="C:nucleus"/>
    <property type="evidence" value="ECO:0007669"/>
    <property type="project" value="TreeGrafter"/>
</dbReference>
<protein>
    <submittedName>
        <fullName evidence="2">CLUMA_CG021487, isoform A</fullName>
    </submittedName>
</protein>
<dbReference type="SMART" id="SM00353">
    <property type="entry name" value="HLH"/>
    <property type="match status" value="1"/>
</dbReference>
<dbReference type="GO" id="GO:0061564">
    <property type="term" value="P:axon development"/>
    <property type="evidence" value="ECO:0007669"/>
    <property type="project" value="TreeGrafter"/>
</dbReference>
<evidence type="ECO:0000313" key="2">
    <source>
        <dbReference type="EMBL" id="CRL08617.1"/>
    </source>
</evidence>
<dbReference type="EMBL" id="CVRI01000075">
    <property type="protein sequence ID" value="CRL08617.1"/>
    <property type="molecule type" value="Genomic_DNA"/>
</dbReference>
<dbReference type="PROSITE" id="PS50888">
    <property type="entry name" value="BHLH"/>
    <property type="match status" value="1"/>
</dbReference>
<feature type="domain" description="BHLH" evidence="1">
    <location>
        <begin position="7"/>
        <end position="61"/>
    </location>
</feature>
<dbReference type="InterPro" id="IPR011598">
    <property type="entry name" value="bHLH_dom"/>
</dbReference>
<organism evidence="2 3">
    <name type="scientific">Clunio marinus</name>
    <dbReference type="NCBI Taxonomy" id="568069"/>
    <lineage>
        <taxon>Eukaryota</taxon>
        <taxon>Metazoa</taxon>
        <taxon>Ecdysozoa</taxon>
        <taxon>Arthropoda</taxon>
        <taxon>Hexapoda</taxon>
        <taxon>Insecta</taxon>
        <taxon>Pterygota</taxon>
        <taxon>Neoptera</taxon>
        <taxon>Endopterygota</taxon>
        <taxon>Diptera</taxon>
        <taxon>Nematocera</taxon>
        <taxon>Chironomoidea</taxon>
        <taxon>Chironomidae</taxon>
        <taxon>Clunio</taxon>
    </lineage>
</organism>
<dbReference type="PANTHER" id="PTHR19290">
    <property type="entry name" value="BASIC HELIX-LOOP-HELIX PROTEIN NEUROGENIN-RELATED"/>
    <property type="match status" value="1"/>
</dbReference>
<dbReference type="Proteomes" id="UP000183832">
    <property type="component" value="Unassembled WGS sequence"/>
</dbReference>
<dbReference type="InterPro" id="IPR036638">
    <property type="entry name" value="HLH_DNA-bd_sf"/>
</dbReference>
<dbReference type="Pfam" id="PF00010">
    <property type="entry name" value="HLH"/>
    <property type="match status" value="1"/>
</dbReference>
<dbReference type="GO" id="GO:0046983">
    <property type="term" value="F:protein dimerization activity"/>
    <property type="evidence" value="ECO:0007669"/>
    <property type="project" value="InterPro"/>
</dbReference>
<dbReference type="InterPro" id="IPR050359">
    <property type="entry name" value="bHLH_transcription_factors"/>
</dbReference>
<gene>
    <name evidence="2" type="ORF">CLUMA_CG021487</name>
</gene>
<dbReference type="SUPFAM" id="SSF47459">
    <property type="entry name" value="HLH, helix-loop-helix DNA-binding domain"/>
    <property type="match status" value="1"/>
</dbReference>
<dbReference type="GO" id="GO:0000981">
    <property type="term" value="F:DNA-binding transcription factor activity, RNA polymerase II-specific"/>
    <property type="evidence" value="ECO:0007669"/>
    <property type="project" value="TreeGrafter"/>
</dbReference>
<dbReference type="OrthoDB" id="10039134at2759"/>
<dbReference type="AlphaFoldDB" id="A0A1J1JC02"/>
<dbReference type="GO" id="GO:0007423">
    <property type="term" value="P:sensory organ development"/>
    <property type="evidence" value="ECO:0007669"/>
    <property type="project" value="TreeGrafter"/>
</dbReference>
<dbReference type="STRING" id="568069.A0A1J1JC02"/>